<dbReference type="AlphaFoldDB" id="A0AA39FHH3"/>
<comment type="caution">
    <text evidence="1">The sequence shown here is derived from an EMBL/GenBank/DDBJ whole genome shotgun (WGS) entry which is preliminary data.</text>
</comment>
<keyword evidence="2" id="KW-1185">Reference proteome</keyword>
<evidence type="ECO:0000313" key="2">
    <source>
        <dbReference type="Proteomes" id="UP001168972"/>
    </source>
</evidence>
<proteinExistence type="predicted"/>
<dbReference type="EMBL" id="JAQQBR010000640">
    <property type="protein sequence ID" value="KAK0169687.1"/>
    <property type="molecule type" value="Genomic_DNA"/>
</dbReference>
<reference evidence="1" key="1">
    <citation type="journal article" date="2023" name="bioRxiv">
        <title>Scaffold-level genome assemblies of two parasitoid biocontrol wasps reveal the parthenogenesis mechanism and an associated novel virus.</title>
        <authorList>
            <person name="Inwood S."/>
            <person name="Skelly J."/>
            <person name="Guhlin J."/>
            <person name="Harrop T."/>
            <person name="Goldson S."/>
            <person name="Dearden P."/>
        </authorList>
    </citation>
    <scope>NUCLEOTIDE SEQUENCE</scope>
    <source>
        <strain evidence="1">Lincoln</strain>
        <tissue evidence="1">Whole body</tissue>
    </source>
</reference>
<accession>A0AA39FHH3</accession>
<sequence length="108" mass="12270">MVLEYSGIWDAPPLDPEQLKNRTQYKNRRIGLNRNVRSNAQIMRHFTTKVAIESFFGRAINSYAQPTTSGSSKPHSSIQPKGKRLLVYAIFVFKVNSKNVASPGKYVR</sequence>
<protein>
    <submittedName>
        <fullName evidence="1">Uncharacterized protein</fullName>
    </submittedName>
</protein>
<name>A0AA39FHH3_MICHY</name>
<gene>
    <name evidence="1" type="ORF">PV327_011442</name>
</gene>
<evidence type="ECO:0000313" key="1">
    <source>
        <dbReference type="EMBL" id="KAK0169687.1"/>
    </source>
</evidence>
<organism evidence="1 2">
    <name type="scientific">Microctonus hyperodae</name>
    <name type="common">Parasitoid wasp</name>
    <dbReference type="NCBI Taxonomy" id="165561"/>
    <lineage>
        <taxon>Eukaryota</taxon>
        <taxon>Metazoa</taxon>
        <taxon>Ecdysozoa</taxon>
        <taxon>Arthropoda</taxon>
        <taxon>Hexapoda</taxon>
        <taxon>Insecta</taxon>
        <taxon>Pterygota</taxon>
        <taxon>Neoptera</taxon>
        <taxon>Endopterygota</taxon>
        <taxon>Hymenoptera</taxon>
        <taxon>Apocrita</taxon>
        <taxon>Ichneumonoidea</taxon>
        <taxon>Braconidae</taxon>
        <taxon>Euphorinae</taxon>
        <taxon>Microctonus</taxon>
    </lineage>
</organism>
<reference evidence="1" key="2">
    <citation type="submission" date="2023-03" db="EMBL/GenBank/DDBJ databases">
        <authorList>
            <person name="Inwood S.N."/>
            <person name="Skelly J.G."/>
            <person name="Guhlin J."/>
            <person name="Harrop T.W.R."/>
            <person name="Goldson S.G."/>
            <person name="Dearden P.K."/>
        </authorList>
    </citation>
    <scope>NUCLEOTIDE SEQUENCE</scope>
    <source>
        <strain evidence="1">Lincoln</strain>
        <tissue evidence="1">Whole body</tissue>
    </source>
</reference>
<dbReference type="Proteomes" id="UP001168972">
    <property type="component" value="Unassembled WGS sequence"/>
</dbReference>
<feature type="non-terminal residue" evidence="1">
    <location>
        <position position="1"/>
    </location>
</feature>